<dbReference type="Proteomes" id="UP001314170">
    <property type="component" value="Unassembled WGS sequence"/>
</dbReference>
<evidence type="ECO:0000256" key="1">
    <source>
        <dbReference type="SAM" id="MobiDB-lite"/>
    </source>
</evidence>
<protein>
    <submittedName>
        <fullName evidence="2">Uncharacterized protein</fullName>
    </submittedName>
</protein>
<keyword evidence="3" id="KW-1185">Reference proteome</keyword>
<organism evidence="2 3">
    <name type="scientific">Dovyalis caffra</name>
    <dbReference type="NCBI Taxonomy" id="77055"/>
    <lineage>
        <taxon>Eukaryota</taxon>
        <taxon>Viridiplantae</taxon>
        <taxon>Streptophyta</taxon>
        <taxon>Embryophyta</taxon>
        <taxon>Tracheophyta</taxon>
        <taxon>Spermatophyta</taxon>
        <taxon>Magnoliopsida</taxon>
        <taxon>eudicotyledons</taxon>
        <taxon>Gunneridae</taxon>
        <taxon>Pentapetalae</taxon>
        <taxon>rosids</taxon>
        <taxon>fabids</taxon>
        <taxon>Malpighiales</taxon>
        <taxon>Salicaceae</taxon>
        <taxon>Flacourtieae</taxon>
        <taxon>Dovyalis</taxon>
    </lineage>
</organism>
<accession>A0AAV1QVB9</accession>
<dbReference type="EMBL" id="CAWUPB010000615">
    <property type="protein sequence ID" value="CAK7324740.1"/>
    <property type="molecule type" value="Genomic_DNA"/>
</dbReference>
<feature type="region of interest" description="Disordered" evidence="1">
    <location>
        <begin position="44"/>
        <end position="73"/>
    </location>
</feature>
<comment type="caution">
    <text evidence="2">The sequence shown here is derived from an EMBL/GenBank/DDBJ whole genome shotgun (WGS) entry which is preliminary data.</text>
</comment>
<name>A0AAV1QVB9_9ROSI</name>
<evidence type="ECO:0000313" key="3">
    <source>
        <dbReference type="Proteomes" id="UP001314170"/>
    </source>
</evidence>
<sequence>MAAGDNRIDSNNEVVPGWIAIEIACKSCLEKGCEAIDQSLNLDFDPDGDEINTPLNTNPDLQQQSDPQPKSSISSTTIVIKAIRFFAWYLFM</sequence>
<reference evidence="2 3" key="1">
    <citation type="submission" date="2024-01" db="EMBL/GenBank/DDBJ databases">
        <authorList>
            <person name="Waweru B."/>
        </authorList>
    </citation>
    <scope>NUCLEOTIDE SEQUENCE [LARGE SCALE GENOMIC DNA]</scope>
</reference>
<evidence type="ECO:0000313" key="2">
    <source>
        <dbReference type="EMBL" id="CAK7324740.1"/>
    </source>
</evidence>
<dbReference type="AlphaFoldDB" id="A0AAV1QVB9"/>
<gene>
    <name evidence="2" type="ORF">DCAF_LOCUS2406</name>
</gene>
<proteinExistence type="predicted"/>
<feature type="compositionally biased region" description="Polar residues" evidence="1">
    <location>
        <begin position="53"/>
        <end position="70"/>
    </location>
</feature>